<proteinExistence type="predicted"/>
<accession>A0A380TJH3</accession>
<evidence type="ECO:0000313" key="1">
    <source>
        <dbReference type="EMBL" id="SUS07859.1"/>
    </source>
</evidence>
<dbReference type="EMBL" id="UIDG01000462">
    <property type="protein sequence ID" value="SUS07859.1"/>
    <property type="molecule type" value="Genomic_DNA"/>
</dbReference>
<dbReference type="AlphaFoldDB" id="A0A380TJH3"/>
<name>A0A380TJH3_9ZZZZ</name>
<gene>
    <name evidence="1" type="ORF">DF3PB_5140002</name>
</gene>
<organism evidence="1">
    <name type="scientific">metagenome</name>
    <dbReference type="NCBI Taxonomy" id="256318"/>
    <lineage>
        <taxon>unclassified sequences</taxon>
        <taxon>metagenomes</taxon>
    </lineage>
</organism>
<reference evidence="1" key="1">
    <citation type="submission" date="2018-07" db="EMBL/GenBank/DDBJ databases">
        <authorList>
            <person name="Quirk P.G."/>
            <person name="Krulwich T.A."/>
        </authorList>
    </citation>
    <scope>NUCLEOTIDE SEQUENCE</scope>
</reference>
<protein>
    <submittedName>
        <fullName evidence="1">Uncharacterized protein</fullName>
    </submittedName>
</protein>
<sequence length="28" mass="2983">MRYQAALLPVRAQRVVIFGLAGNAQAPA</sequence>